<sequence length="102" mass="12017">MIYLYQQLYLPQPELDYLPTQWRRPLGALFIKKKGNTYKKTADNFKLPFERENQKGKRRATEQKSQISNVAEDITGIEKQQQRKEEKDGRDENPFPGAAFPL</sequence>
<evidence type="ECO:0000313" key="3">
    <source>
        <dbReference type="Proteomes" id="UP001054837"/>
    </source>
</evidence>
<accession>A0AAV4THX9</accession>
<comment type="caution">
    <text evidence="2">The sequence shown here is derived from an EMBL/GenBank/DDBJ whole genome shotgun (WGS) entry which is preliminary data.</text>
</comment>
<dbReference type="Proteomes" id="UP001054837">
    <property type="component" value="Unassembled WGS sequence"/>
</dbReference>
<name>A0AAV4THX9_9ARAC</name>
<feature type="compositionally biased region" description="Basic and acidic residues" evidence="1">
    <location>
        <begin position="80"/>
        <end position="93"/>
    </location>
</feature>
<proteinExistence type="predicted"/>
<gene>
    <name evidence="2" type="ORF">CDAR_234591</name>
</gene>
<feature type="region of interest" description="Disordered" evidence="1">
    <location>
        <begin position="49"/>
        <end position="102"/>
    </location>
</feature>
<dbReference type="EMBL" id="BPLQ01009733">
    <property type="protein sequence ID" value="GIY46238.1"/>
    <property type="molecule type" value="Genomic_DNA"/>
</dbReference>
<evidence type="ECO:0000313" key="2">
    <source>
        <dbReference type="EMBL" id="GIY46238.1"/>
    </source>
</evidence>
<keyword evidence="3" id="KW-1185">Reference proteome</keyword>
<protein>
    <submittedName>
        <fullName evidence="2">Uncharacterized protein</fullName>
    </submittedName>
</protein>
<dbReference type="AlphaFoldDB" id="A0AAV4THX9"/>
<organism evidence="2 3">
    <name type="scientific">Caerostris darwini</name>
    <dbReference type="NCBI Taxonomy" id="1538125"/>
    <lineage>
        <taxon>Eukaryota</taxon>
        <taxon>Metazoa</taxon>
        <taxon>Ecdysozoa</taxon>
        <taxon>Arthropoda</taxon>
        <taxon>Chelicerata</taxon>
        <taxon>Arachnida</taxon>
        <taxon>Araneae</taxon>
        <taxon>Araneomorphae</taxon>
        <taxon>Entelegynae</taxon>
        <taxon>Araneoidea</taxon>
        <taxon>Araneidae</taxon>
        <taxon>Caerostris</taxon>
    </lineage>
</organism>
<reference evidence="2 3" key="1">
    <citation type="submission" date="2021-06" db="EMBL/GenBank/DDBJ databases">
        <title>Caerostris darwini draft genome.</title>
        <authorList>
            <person name="Kono N."/>
            <person name="Arakawa K."/>
        </authorList>
    </citation>
    <scope>NUCLEOTIDE SEQUENCE [LARGE SCALE GENOMIC DNA]</scope>
</reference>
<evidence type="ECO:0000256" key="1">
    <source>
        <dbReference type="SAM" id="MobiDB-lite"/>
    </source>
</evidence>
<feature type="compositionally biased region" description="Basic and acidic residues" evidence="1">
    <location>
        <begin position="49"/>
        <end position="62"/>
    </location>
</feature>